<name>A0A5M7BEN4_SACHI</name>
<reference evidence="1 2" key="1">
    <citation type="submission" date="2019-09" db="EMBL/GenBank/DDBJ databases">
        <title>Draft genome sequence of the thermophilic Saccharopolyspora hirsuta VKM Ac-666T.</title>
        <authorList>
            <person name="Lobastova T.G."/>
            <person name="Fokina V."/>
            <person name="Bragin E.Y."/>
            <person name="Shtratnikova V.Y."/>
            <person name="Starodumova I.P."/>
            <person name="Tarlachkov S.V."/>
            <person name="Donova M.V."/>
        </authorList>
    </citation>
    <scope>NUCLEOTIDE SEQUENCE [LARGE SCALE GENOMIC DNA]</scope>
    <source>
        <strain evidence="1 2">VKM Ac-666</strain>
    </source>
</reference>
<proteinExistence type="predicted"/>
<sequence length="142" mass="15630">MLDEDLAEIRIGIYATPADTARLAEECSAVLRGSAVPHEISVASQEQAPEGEEMPIAEFYDELPQQWRIENPGADPESRRIREIRIGLVTNRPKLNALREELTRIVCPDPEHASPCPVPWTSSCSGNDESGLGHRYASLLPG</sequence>
<accession>A0A5M7BEN4</accession>
<keyword evidence="2" id="KW-1185">Reference proteome</keyword>
<organism evidence="1 2">
    <name type="scientific">Saccharopolyspora hirsuta</name>
    <dbReference type="NCBI Taxonomy" id="1837"/>
    <lineage>
        <taxon>Bacteria</taxon>
        <taxon>Bacillati</taxon>
        <taxon>Actinomycetota</taxon>
        <taxon>Actinomycetes</taxon>
        <taxon>Pseudonocardiales</taxon>
        <taxon>Pseudonocardiaceae</taxon>
        <taxon>Saccharopolyspora</taxon>
    </lineage>
</organism>
<comment type="caution">
    <text evidence="1">The sequence shown here is derived from an EMBL/GenBank/DDBJ whole genome shotgun (WGS) entry which is preliminary data.</text>
</comment>
<evidence type="ECO:0000313" key="1">
    <source>
        <dbReference type="EMBL" id="KAA5826837.1"/>
    </source>
</evidence>
<evidence type="ECO:0000313" key="2">
    <source>
        <dbReference type="Proteomes" id="UP000323946"/>
    </source>
</evidence>
<protein>
    <submittedName>
        <fullName evidence="1">Uncharacterized protein</fullName>
    </submittedName>
</protein>
<dbReference type="Proteomes" id="UP000323946">
    <property type="component" value="Unassembled WGS sequence"/>
</dbReference>
<dbReference type="RefSeq" id="WP_150070287.1">
    <property type="nucleotide sequence ID" value="NZ_JBEPDJ010000004.1"/>
</dbReference>
<dbReference type="AlphaFoldDB" id="A0A5M7BEN4"/>
<dbReference type="EMBL" id="VWPH01000017">
    <property type="protein sequence ID" value="KAA5826837.1"/>
    <property type="molecule type" value="Genomic_DNA"/>
</dbReference>
<dbReference type="OrthoDB" id="4311068at2"/>
<gene>
    <name evidence="1" type="ORF">F1721_30530</name>
</gene>